<keyword evidence="3" id="KW-1185">Reference proteome</keyword>
<proteinExistence type="predicted"/>
<feature type="region of interest" description="Disordered" evidence="1">
    <location>
        <begin position="1"/>
        <end position="137"/>
    </location>
</feature>
<feature type="compositionally biased region" description="Polar residues" evidence="1">
    <location>
        <begin position="88"/>
        <end position="107"/>
    </location>
</feature>
<dbReference type="Proteomes" id="UP000318081">
    <property type="component" value="Chromosome"/>
</dbReference>
<feature type="compositionally biased region" description="Low complexity" evidence="1">
    <location>
        <begin position="122"/>
        <end position="137"/>
    </location>
</feature>
<feature type="compositionally biased region" description="Polar residues" evidence="1">
    <location>
        <begin position="24"/>
        <end position="36"/>
    </location>
</feature>
<accession>A0ABX5XZY3</accession>
<organism evidence="2 3">
    <name type="scientific">Stieleria magnilauensis</name>
    <dbReference type="NCBI Taxonomy" id="2527963"/>
    <lineage>
        <taxon>Bacteria</taxon>
        <taxon>Pseudomonadati</taxon>
        <taxon>Planctomycetota</taxon>
        <taxon>Planctomycetia</taxon>
        <taxon>Pirellulales</taxon>
        <taxon>Pirellulaceae</taxon>
        <taxon>Stieleria</taxon>
    </lineage>
</organism>
<evidence type="ECO:0000256" key="1">
    <source>
        <dbReference type="SAM" id="MobiDB-lite"/>
    </source>
</evidence>
<evidence type="ECO:0000313" key="2">
    <source>
        <dbReference type="EMBL" id="QDV87599.1"/>
    </source>
</evidence>
<evidence type="ECO:0000313" key="3">
    <source>
        <dbReference type="Proteomes" id="UP000318081"/>
    </source>
</evidence>
<reference evidence="2 3" key="1">
    <citation type="submission" date="2019-02" db="EMBL/GenBank/DDBJ databases">
        <title>Deep-cultivation of Planctomycetes and their phenomic and genomic characterization uncovers novel biology.</title>
        <authorList>
            <person name="Wiegand S."/>
            <person name="Jogler M."/>
            <person name="Boedeker C."/>
            <person name="Pinto D."/>
            <person name="Vollmers J."/>
            <person name="Rivas-Marin E."/>
            <person name="Kohn T."/>
            <person name="Peeters S.H."/>
            <person name="Heuer A."/>
            <person name="Rast P."/>
            <person name="Oberbeckmann S."/>
            <person name="Bunk B."/>
            <person name="Jeske O."/>
            <person name="Meyerdierks A."/>
            <person name="Storesund J.E."/>
            <person name="Kallscheuer N."/>
            <person name="Luecker S."/>
            <person name="Lage O.M."/>
            <person name="Pohl T."/>
            <person name="Merkel B.J."/>
            <person name="Hornburger P."/>
            <person name="Mueller R.-W."/>
            <person name="Bruemmer F."/>
            <person name="Labrenz M."/>
            <person name="Spormann A.M."/>
            <person name="Op den Camp H."/>
            <person name="Overmann J."/>
            <person name="Amann R."/>
            <person name="Jetten M.S.M."/>
            <person name="Mascher T."/>
            <person name="Medema M.H."/>
            <person name="Devos D.P."/>
            <person name="Kaster A.-K."/>
            <person name="Ovreas L."/>
            <person name="Rohde M."/>
            <person name="Galperin M.Y."/>
            <person name="Jogler C."/>
        </authorList>
    </citation>
    <scope>NUCLEOTIDE SEQUENCE [LARGE SCALE GENOMIC DNA]</scope>
    <source>
        <strain evidence="2 3">TBK1r</strain>
    </source>
</reference>
<dbReference type="EMBL" id="CP036432">
    <property type="protein sequence ID" value="QDV87599.1"/>
    <property type="molecule type" value="Genomic_DNA"/>
</dbReference>
<feature type="compositionally biased region" description="Basic and acidic residues" evidence="1">
    <location>
        <begin position="60"/>
        <end position="72"/>
    </location>
</feature>
<gene>
    <name evidence="2" type="ORF">TBK1r_66300</name>
</gene>
<sequence length="207" mass="22080">MGALPTSKAARLPNNGASCVRSVLSFSKRNTPSTTRRAPLGSHAPADHTTGHKRSRRRPHQDADDLRPEDSNSWRQPDASEPHATPPIATTRQPSMRNAIRQISTVDLSPPIASVRSQTHTSSCSEGRSTSSSRAGCGSALSTLASLSHLSLSSLPLLILSRPLHTCVFSQSDTGPKYRASAVPLQATTHPSPAGLHRVERFASNGR</sequence>
<protein>
    <submittedName>
        <fullName evidence="2">Uncharacterized protein</fullName>
    </submittedName>
</protein>
<name>A0ABX5XZY3_9BACT</name>